<comment type="subcellular location">
    <subcellularLocation>
        <location evidence="1">Cell membrane</location>
        <topology evidence="1">Multi-pass membrane protein</topology>
    </subcellularLocation>
</comment>
<dbReference type="InterPro" id="IPR000611">
    <property type="entry name" value="NPY_rcpt"/>
</dbReference>
<dbReference type="PRINTS" id="PR01012">
    <property type="entry name" value="NRPEPTIDEYR"/>
</dbReference>
<feature type="transmembrane region" description="Helical" evidence="11">
    <location>
        <begin position="110"/>
        <end position="134"/>
    </location>
</feature>
<evidence type="ECO:0000256" key="11">
    <source>
        <dbReference type="SAM" id="Phobius"/>
    </source>
</evidence>
<feature type="transmembrane region" description="Helical" evidence="11">
    <location>
        <begin position="187"/>
        <end position="209"/>
    </location>
</feature>
<keyword evidence="5 11" id="KW-1133">Transmembrane helix</keyword>
<dbReference type="Gene3D" id="1.20.1070.10">
    <property type="entry name" value="Rhodopsin 7-helix transmembrane proteins"/>
    <property type="match status" value="1"/>
</dbReference>
<evidence type="ECO:0000256" key="5">
    <source>
        <dbReference type="ARBA" id="ARBA00022989"/>
    </source>
</evidence>
<dbReference type="InterPro" id="IPR001681">
    <property type="entry name" value="Neurokn_rcpt"/>
</dbReference>
<evidence type="ECO:0000256" key="1">
    <source>
        <dbReference type="ARBA" id="ARBA00004651"/>
    </source>
</evidence>
<feature type="domain" description="G-protein coupled receptors family 1 profile" evidence="12">
    <location>
        <begin position="89"/>
        <end position="352"/>
    </location>
</feature>
<dbReference type="PANTHER" id="PTHR46925">
    <property type="entry name" value="G-PROTEIN COUPLED RECEPTOR TKR-1-RELATED"/>
    <property type="match status" value="1"/>
</dbReference>
<evidence type="ECO:0000256" key="3">
    <source>
        <dbReference type="ARBA" id="ARBA00022475"/>
    </source>
</evidence>
<dbReference type="GO" id="GO:0004995">
    <property type="term" value="F:tachykinin receptor activity"/>
    <property type="evidence" value="ECO:0007669"/>
    <property type="project" value="InterPro"/>
</dbReference>
<dbReference type="Pfam" id="PF00001">
    <property type="entry name" value="7tm_1"/>
    <property type="match status" value="1"/>
</dbReference>
<dbReference type="InterPro" id="IPR017452">
    <property type="entry name" value="GPCR_Rhodpsn_7TM"/>
</dbReference>
<feature type="transmembrane region" description="Helical" evidence="11">
    <location>
        <begin position="73"/>
        <end position="98"/>
    </location>
</feature>
<evidence type="ECO:0000256" key="6">
    <source>
        <dbReference type="ARBA" id="ARBA00023040"/>
    </source>
</evidence>
<keyword evidence="6 10" id="KW-0297">G-protein coupled receptor</keyword>
<comment type="similarity">
    <text evidence="2 10">Belongs to the G-protein coupled receptor 1 family.</text>
</comment>
<evidence type="ECO:0000256" key="9">
    <source>
        <dbReference type="ARBA" id="ARBA00023224"/>
    </source>
</evidence>
<dbReference type="AlphaFoldDB" id="A0AAW1AH60"/>
<evidence type="ECO:0000256" key="2">
    <source>
        <dbReference type="ARBA" id="ARBA00010663"/>
    </source>
</evidence>
<dbReference type="SUPFAM" id="SSF81321">
    <property type="entry name" value="Family A G protein-coupled receptor-like"/>
    <property type="match status" value="1"/>
</dbReference>
<evidence type="ECO:0000256" key="4">
    <source>
        <dbReference type="ARBA" id="ARBA00022692"/>
    </source>
</evidence>
<dbReference type="PANTHER" id="PTHR46925:SF2">
    <property type="entry name" value="G-PROTEIN COUPLED RECEPTOR TKR-1-RELATED"/>
    <property type="match status" value="1"/>
</dbReference>
<evidence type="ECO:0000256" key="8">
    <source>
        <dbReference type="ARBA" id="ARBA00023170"/>
    </source>
</evidence>
<keyword evidence="9 10" id="KW-0807">Transducer</keyword>
<evidence type="ECO:0000256" key="7">
    <source>
        <dbReference type="ARBA" id="ARBA00023136"/>
    </source>
</evidence>
<dbReference type="PROSITE" id="PS50262">
    <property type="entry name" value="G_PROTEIN_RECEP_F1_2"/>
    <property type="match status" value="1"/>
</dbReference>
<proteinExistence type="inferred from homology"/>
<evidence type="ECO:0000256" key="10">
    <source>
        <dbReference type="RuleBase" id="RU000688"/>
    </source>
</evidence>
<dbReference type="GO" id="GO:0005886">
    <property type="term" value="C:plasma membrane"/>
    <property type="evidence" value="ECO:0007669"/>
    <property type="project" value="UniProtKB-SubCell"/>
</dbReference>
<dbReference type="InterPro" id="IPR000276">
    <property type="entry name" value="GPCR_Rhodpsn"/>
</dbReference>
<dbReference type="CDD" id="cd15390">
    <property type="entry name" value="7tmA_TACR"/>
    <property type="match status" value="1"/>
</dbReference>
<protein>
    <recommendedName>
        <fullName evidence="12">G-protein coupled receptors family 1 profile domain-containing protein</fullName>
    </recommendedName>
</protein>
<keyword evidence="4 10" id="KW-0812">Transmembrane</keyword>
<evidence type="ECO:0000313" key="14">
    <source>
        <dbReference type="Proteomes" id="UP001432146"/>
    </source>
</evidence>
<dbReference type="Proteomes" id="UP001432146">
    <property type="component" value="Unassembled WGS sequence"/>
</dbReference>
<accession>A0AAW1AH60</accession>
<evidence type="ECO:0000259" key="12">
    <source>
        <dbReference type="PROSITE" id="PS50262"/>
    </source>
</evidence>
<organism evidence="13 14">
    <name type="scientific">Tetragonisca angustula</name>
    <dbReference type="NCBI Taxonomy" id="166442"/>
    <lineage>
        <taxon>Eukaryota</taxon>
        <taxon>Metazoa</taxon>
        <taxon>Ecdysozoa</taxon>
        <taxon>Arthropoda</taxon>
        <taxon>Hexapoda</taxon>
        <taxon>Insecta</taxon>
        <taxon>Pterygota</taxon>
        <taxon>Neoptera</taxon>
        <taxon>Endopterygota</taxon>
        <taxon>Hymenoptera</taxon>
        <taxon>Apocrita</taxon>
        <taxon>Aculeata</taxon>
        <taxon>Apoidea</taxon>
        <taxon>Anthophila</taxon>
        <taxon>Apidae</taxon>
        <taxon>Tetragonisca</taxon>
    </lineage>
</organism>
<gene>
    <name evidence="13" type="ORF">QLX08_001052</name>
</gene>
<dbReference type="EMBL" id="JAWNGG020000013">
    <property type="protein sequence ID" value="KAK9309320.1"/>
    <property type="molecule type" value="Genomic_DNA"/>
</dbReference>
<dbReference type="PROSITE" id="PS00237">
    <property type="entry name" value="G_PROTEIN_RECEP_F1_1"/>
    <property type="match status" value="1"/>
</dbReference>
<feature type="transmembrane region" description="Helical" evidence="11">
    <location>
        <begin position="140"/>
        <end position="166"/>
    </location>
</feature>
<keyword evidence="8 10" id="KW-0675">Receptor</keyword>
<name>A0AAW1AH60_9HYME</name>
<dbReference type="PRINTS" id="PR00237">
    <property type="entry name" value="GPCRRHODOPSN"/>
</dbReference>
<evidence type="ECO:0000313" key="13">
    <source>
        <dbReference type="EMBL" id="KAK9309320.1"/>
    </source>
</evidence>
<dbReference type="FunFam" id="1.20.1070.10:FF:000291">
    <property type="entry name" value="Predicted protein"/>
    <property type="match status" value="1"/>
</dbReference>
<keyword evidence="7 11" id="KW-0472">Membrane</keyword>
<comment type="caution">
    <text evidence="13">The sequence shown here is derived from an EMBL/GenBank/DDBJ whole genome shotgun (WGS) entry which is preliminary data.</text>
</comment>
<keyword evidence="3" id="KW-1003">Cell membrane</keyword>
<sequence length="433" mass="50977">MSSLILYGLYNCSATILERNITFLLMLNRSELLNTLQNALDSSPEQKVLRDAFLDCFSNYQERPFDLSWWQKLFWSLIFAAMLLVATCGNVIVIWIVLAHRRMRTVTNYFLVNLSTADLMMSLLNCVFNFIFLLNSNWPFGVVYCTINNFVAHVTVASSVLTLVFISFDRYMAIMRPLQHHMSRRRTVIIVLLIWVISSTLAVPCLLYSTTESRRYSNGKTRISCYLVWPDGSYLHSRIEYFYNIVFLSVTYLVPMTIMAICYTLMGRKLWGSKSIGELTYYQKKSIKSKRKVVKMFIIIVVIFAICWLPYQGFFIFVYHHSHFAETSYIQHVYLSFYWLAMSNAMVNPIIYYWMNNRFRVYFQLIMCKRTDCANSPTQEFIKYQRSDVIPYNSGRLKSTSIRWKHNMAETQMQNLRIRSISINDHKQDTTVV</sequence>
<keyword evidence="14" id="KW-1185">Reference proteome</keyword>
<dbReference type="GO" id="GO:0004983">
    <property type="term" value="F:neuropeptide Y receptor activity"/>
    <property type="evidence" value="ECO:0007669"/>
    <property type="project" value="InterPro"/>
</dbReference>
<dbReference type="SMART" id="SM01381">
    <property type="entry name" value="7TM_GPCR_Srsx"/>
    <property type="match status" value="1"/>
</dbReference>
<feature type="transmembrane region" description="Helical" evidence="11">
    <location>
        <begin position="293"/>
        <end position="317"/>
    </location>
</feature>
<feature type="transmembrane region" description="Helical" evidence="11">
    <location>
        <begin position="241"/>
        <end position="266"/>
    </location>
</feature>
<feature type="transmembrane region" description="Helical" evidence="11">
    <location>
        <begin position="337"/>
        <end position="355"/>
    </location>
</feature>
<reference evidence="13 14" key="1">
    <citation type="submission" date="2024-05" db="EMBL/GenBank/DDBJ databases">
        <title>The nuclear and mitochondrial genome assemblies of Tetragonisca angustula (Apidae: Meliponini), a tiny yet remarkable pollinator in the Neotropics.</title>
        <authorList>
            <person name="Ferrari R."/>
            <person name="Ricardo P.C."/>
            <person name="Dias F.C."/>
            <person name="Araujo N.S."/>
            <person name="Soares D.O."/>
            <person name="Zhou Q.-S."/>
            <person name="Zhu C.-D."/>
            <person name="Coutinho L."/>
            <person name="Airas M.C."/>
            <person name="Batista T.M."/>
        </authorList>
    </citation>
    <scope>NUCLEOTIDE SEQUENCE [LARGE SCALE GENOMIC DNA]</scope>
    <source>
        <strain evidence="13">ASF017062</strain>
        <tissue evidence="13">Abdomen</tissue>
    </source>
</reference>